<dbReference type="PROSITE" id="PS51677">
    <property type="entry name" value="NODB"/>
    <property type="match status" value="1"/>
</dbReference>
<dbReference type="GO" id="GO:0005975">
    <property type="term" value="P:carbohydrate metabolic process"/>
    <property type="evidence" value="ECO:0007669"/>
    <property type="project" value="InterPro"/>
</dbReference>
<dbReference type="PANTHER" id="PTHR34216:SF11">
    <property type="entry name" value="CHITOOLIGOSACCHARIDE DEACETYLASE"/>
    <property type="match status" value="1"/>
</dbReference>
<reference evidence="4 5" key="1">
    <citation type="submission" date="2019-04" db="EMBL/GenBank/DDBJ databases">
        <authorList>
            <person name="Feng G."/>
            <person name="Zhang J."/>
            <person name="Zhu H."/>
        </authorList>
    </citation>
    <scope>NUCLEOTIDE SEQUENCE [LARGE SCALE GENOMIC DNA]</scope>
    <source>
        <strain evidence="4 5">92R-1</strain>
    </source>
</reference>
<organism evidence="4 5">
    <name type="scientific">Hymenobacter fodinae</name>
    <dbReference type="NCBI Taxonomy" id="2510796"/>
    <lineage>
        <taxon>Bacteria</taxon>
        <taxon>Pseudomonadati</taxon>
        <taxon>Bacteroidota</taxon>
        <taxon>Cytophagia</taxon>
        <taxon>Cytophagales</taxon>
        <taxon>Hymenobacteraceae</taxon>
        <taxon>Hymenobacter</taxon>
    </lineage>
</organism>
<dbReference type="EMBL" id="SRLA01000006">
    <property type="protein sequence ID" value="TGE04290.1"/>
    <property type="molecule type" value="Genomic_DNA"/>
</dbReference>
<evidence type="ECO:0000313" key="4">
    <source>
        <dbReference type="EMBL" id="TGE04290.1"/>
    </source>
</evidence>
<dbReference type="InterPro" id="IPR051398">
    <property type="entry name" value="Polysacch_Deacetylase"/>
</dbReference>
<dbReference type="InterPro" id="IPR011330">
    <property type="entry name" value="Glyco_hydro/deAcase_b/a-brl"/>
</dbReference>
<dbReference type="Pfam" id="PF01522">
    <property type="entry name" value="Polysacc_deac_1"/>
    <property type="match status" value="1"/>
</dbReference>
<dbReference type="CDD" id="cd10967">
    <property type="entry name" value="CE4_GLA_like_6s"/>
    <property type="match status" value="1"/>
</dbReference>
<keyword evidence="5" id="KW-1185">Reference proteome</keyword>
<sequence>MRFLAPLLSAASLLWLGLSAGYAQTKPSTTWNNKQCAVVLTYDDAIDVDLDNAIPALDSMRFRGTFYLIGSSPVVAKRLPEWRRAAQRGHELGNHALMHPCDGSLPGRGFVTPDNDLSKYTVSRAVSEVRANNVLLNAIDGKTARTFAYPCGDLQIGGVKFYDQLKNDFVGARGVTGGLQTAAEVDLTNIDSYMINGQTGEQLIDLVKKAQQSHTLLVFLFHGVGGGHGLNVDLKAHRQLLRYLKAHEKDIWVAPMVEVAEKIKTVQAGPAAGKVKG</sequence>
<feature type="signal peptide" evidence="2">
    <location>
        <begin position="1"/>
        <end position="25"/>
    </location>
</feature>
<dbReference type="InterPro" id="IPR002509">
    <property type="entry name" value="NODB_dom"/>
</dbReference>
<dbReference type="AlphaFoldDB" id="A0A4Z0NZQ0"/>
<name>A0A4Z0NZQ0_9BACT</name>
<gene>
    <name evidence="4" type="ORF">EU556_23785</name>
</gene>
<dbReference type="GO" id="GO:0016810">
    <property type="term" value="F:hydrolase activity, acting on carbon-nitrogen (but not peptide) bonds"/>
    <property type="evidence" value="ECO:0007669"/>
    <property type="project" value="InterPro"/>
</dbReference>
<evidence type="ECO:0000259" key="3">
    <source>
        <dbReference type="PROSITE" id="PS51677"/>
    </source>
</evidence>
<evidence type="ECO:0000256" key="1">
    <source>
        <dbReference type="ARBA" id="ARBA00022729"/>
    </source>
</evidence>
<feature type="chain" id="PRO_5021254467" evidence="2">
    <location>
        <begin position="26"/>
        <end position="277"/>
    </location>
</feature>
<protein>
    <submittedName>
        <fullName evidence="4">Chitooligosaccharide deacetylase</fullName>
    </submittedName>
</protein>
<dbReference type="SUPFAM" id="SSF88713">
    <property type="entry name" value="Glycoside hydrolase/deacetylase"/>
    <property type="match status" value="1"/>
</dbReference>
<evidence type="ECO:0000256" key="2">
    <source>
        <dbReference type="SAM" id="SignalP"/>
    </source>
</evidence>
<dbReference type="Gene3D" id="3.20.20.370">
    <property type="entry name" value="Glycoside hydrolase/deacetylase"/>
    <property type="match status" value="1"/>
</dbReference>
<keyword evidence="1 2" id="KW-0732">Signal</keyword>
<dbReference type="PANTHER" id="PTHR34216">
    <property type="match status" value="1"/>
</dbReference>
<dbReference type="Proteomes" id="UP000298337">
    <property type="component" value="Unassembled WGS sequence"/>
</dbReference>
<proteinExistence type="predicted"/>
<evidence type="ECO:0000313" key="5">
    <source>
        <dbReference type="Proteomes" id="UP000298337"/>
    </source>
</evidence>
<dbReference type="OrthoDB" id="9806342at2"/>
<feature type="domain" description="NodB homology" evidence="3">
    <location>
        <begin position="36"/>
        <end position="254"/>
    </location>
</feature>
<comment type="caution">
    <text evidence="4">The sequence shown here is derived from an EMBL/GenBank/DDBJ whole genome shotgun (WGS) entry which is preliminary data.</text>
</comment>
<accession>A0A4Z0NZQ0</accession>
<dbReference type="RefSeq" id="WP_135436731.1">
    <property type="nucleotide sequence ID" value="NZ_SRLA01000006.1"/>
</dbReference>